<organism evidence="2 3">
    <name type="scientific">Porphyromonas gingivalis (strain ATCC 33277 / DSM 20709 / CIP 103683 / JCM 12257 / NCTC 11834 / 2561)</name>
    <dbReference type="NCBI Taxonomy" id="431947"/>
    <lineage>
        <taxon>Bacteria</taxon>
        <taxon>Pseudomonadati</taxon>
        <taxon>Bacteroidota</taxon>
        <taxon>Bacteroidia</taxon>
        <taxon>Bacteroidales</taxon>
        <taxon>Porphyromonadaceae</taxon>
        <taxon>Porphyromonas</taxon>
    </lineage>
</organism>
<dbReference type="SUPFAM" id="SSF56112">
    <property type="entry name" value="Protein kinase-like (PK-like)"/>
    <property type="match status" value="1"/>
</dbReference>
<accession>B2RJP5</accession>
<evidence type="ECO:0000313" key="2">
    <source>
        <dbReference type="EMBL" id="BAG33590.1"/>
    </source>
</evidence>
<reference evidence="2 3" key="1">
    <citation type="journal article" date="2008" name="DNA Res.">
        <title>Determination of the genome sequence of Porphyromonas gingivalis strain ATCC 33277 and genomic comparison with strain W83 revealed extensive genome rearrangements in P. gingivalis.</title>
        <authorList>
            <person name="Naito M."/>
            <person name="Hirakawa H."/>
            <person name="Yamashita A."/>
            <person name="Ohara N."/>
            <person name="Shoji M."/>
            <person name="Yukitake H."/>
            <person name="Nakayama K."/>
            <person name="Toh H."/>
            <person name="Yoshimura F."/>
            <person name="Kuhara S."/>
            <person name="Hattori M."/>
            <person name="Hayashi T."/>
            <person name="Nakayama K."/>
        </authorList>
    </citation>
    <scope>NUCLEOTIDE SEQUENCE [LARGE SCALE GENOMIC DNA]</scope>
    <source>
        <strain evidence="3">ATCC 33277 / DSM 20709 / CIP 103683 / JCM 12257 / NCTC 11834 / 2561</strain>
    </source>
</reference>
<evidence type="ECO:0000313" key="3">
    <source>
        <dbReference type="Proteomes" id="UP000008842"/>
    </source>
</evidence>
<dbReference type="GeneID" id="29256281"/>
<dbReference type="HOGENOM" id="CLU_972729_0_0_10"/>
<dbReference type="PROSITE" id="PS00109">
    <property type="entry name" value="PROTEIN_KINASE_TYR"/>
    <property type="match status" value="1"/>
</dbReference>
<dbReference type="OrthoDB" id="9811827at2"/>
<dbReference type="Pfam" id="PF01636">
    <property type="entry name" value="APH"/>
    <property type="match status" value="1"/>
</dbReference>
<gene>
    <name evidence="2" type="ordered locus">PGN_1071</name>
</gene>
<name>B2RJP5_PORG3</name>
<dbReference type="KEGG" id="pgn:PGN_1071"/>
<evidence type="ECO:0000259" key="1">
    <source>
        <dbReference type="Pfam" id="PF01636"/>
    </source>
</evidence>
<dbReference type="RefSeq" id="WP_012458002.1">
    <property type="nucleotide sequence ID" value="NC_010729.1"/>
</dbReference>
<dbReference type="BioCyc" id="PGIN431947:G1G2V-1218-MONOMER"/>
<dbReference type="InterPro" id="IPR008266">
    <property type="entry name" value="Tyr_kinase_AS"/>
</dbReference>
<dbReference type="Proteomes" id="UP000008842">
    <property type="component" value="Chromosome"/>
</dbReference>
<dbReference type="GO" id="GO:0004672">
    <property type="term" value="F:protein kinase activity"/>
    <property type="evidence" value="ECO:0007669"/>
    <property type="project" value="InterPro"/>
</dbReference>
<dbReference type="AlphaFoldDB" id="B2RJP5"/>
<dbReference type="Gene3D" id="3.90.1200.10">
    <property type="match status" value="1"/>
</dbReference>
<feature type="domain" description="Aminoglycoside phosphotransferase" evidence="1">
    <location>
        <begin position="172"/>
        <end position="220"/>
    </location>
</feature>
<protein>
    <recommendedName>
        <fullName evidence="1">Aminoglycoside phosphotransferase domain-containing protein</fullName>
    </recommendedName>
</protein>
<proteinExistence type="predicted"/>
<sequence>MINNLQSTVFRDVKELTSLLKQHIEDIVYTETAILFFLGMPRKLVVKLNKGEVLTDNKGDTIYSFLSGINIPKYVKMGKSYTREILLDGEKFTILSYQYENSSNRKIDLKDQYSLAKALYNIHSIENPNKTSIFEQRLYRSENEMIFKELAHLSRLHILKNKFYSKDFLSGQSLLHGDLRLNNILLDPLVIIDFEDAVWGPIEWDIGRYLQSLFTSEIQNDTLIARHFIRAYEFISSKKINFNYVFCSMLLRMSNRIREDEISLAEPIVDSFTQKCRQFYHEGSRF</sequence>
<dbReference type="InterPro" id="IPR002575">
    <property type="entry name" value="Aminoglycoside_PTrfase"/>
</dbReference>
<dbReference type="InterPro" id="IPR011009">
    <property type="entry name" value="Kinase-like_dom_sf"/>
</dbReference>
<dbReference type="EMBL" id="AP009380">
    <property type="protein sequence ID" value="BAG33590.1"/>
    <property type="molecule type" value="Genomic_DNA"/>
</dbReference>